<keyword evidence="19" id="KW-1185">Reference proteome</keyword>
<proteinExistence type="inferred from homology"/>
<keyword evidence="11 15" id="KW-0067">ATP-binding</keyword>
<comment type="pathway">
    <text evidence="3 16">Carbohydrate degradation; glycolysis; pyruvate from D-glyceraldehyde 3-phosphate: step 2/5.</text>
</comment>
<evidence type="ECO:0000256" key="1">
    <source>
        <dbReference type="ARBA" id="ARBA00000642"/>
    </source>
</evidence>
<dbReference type="AlphaFoldDB" id="A0A1Z5JBV2"/>
<comment type="cofactor">
    <cofactor evidence="2">
        <name>Mg(2+)</name>
        <dbReference type="ChEBI" id="CHEBI:18420"/>
    </cofactor>
</comment>
<dbReference type="GO" id="GO:0005524">
    <property type="term" value="F:ATP binding"/>
    <property type="evidence" value="ECO:0007669"/>
    <property type="project" value="UniProtKB-KW"/>
</dbReference>
<dbReference type="GO" id="GO:0006094">
    <property type="term" value="P:gluconeogenesis"/>
    <property type="evidence" value="ECO:0007669"/>
    <property type="project" value="TreeGrafter"/>
</dbReference>
<keyword evidence="10 16" id="KW-0418">Kinase</keyword>
<evidence type="ECO:0000256" key="11">
    <source>
        <dbReference type="ARBA" id="ARBA00022840"/>
    </source>
</evidence>
<evidence type="ECO:0000256" key="17">
    <source>
        <dbReference type="RuleBase" id="RU000696"/>
    </source>
</evidence>
<evidence type="ECO:0000256" key="8">
    <source>
        <dbReference type="ARBA" id="ARBA00022679"/>
    </source>
</evidence>
<feature type="binding site" evidence="15">
    <location>
        <begin position="389"/>
        <end position="392"/>
    </location>
    <ligand>
        <name>ATP</name>
        <dbReference type="ChEBI" id="CHEBI:30616"/>
    </ligand>
</feature>
<dbReference type="PANTHER" id="PTHR11406:SF23">
    <property type="entry name" value="PHOSPHOGLYCERATE KINASE 1, CHLOROPLASTIC-RELATED"/>
    <property type="match status" value="1"/>
</dbReference>
<comment type="catalytic activity">
    <reaction evidence="1 16">
        <text>(2R)-3-phosphoglycerate + ATP = (2R)-3-phospho-glyceroyl phosphate + ADP</text>
        <dbReference type="Rhea" id="RHEA:14801"/>
        <dbReference type="ChEBI" id="CHEBI:30616"/>
        <dbReference type="ChEBI" id="CHEBI:57604"/>
        <dbReference type="ChEBI" id="CHEBI:58272"/>
        <dbReference type="ChEBI" id="CHEBI:456216"/>
        <dbReference type="EC" id="2.7.2.3"/>
    </reaction>
</comment>
<keyword evidence="12" id="KW-0460">Magnesium</keyword>
<evidence type="ECO:0000256" key="3">
    <source>
        <dbReference type="ARBA" id="ARBA00004838"/>
    </source>
</evidence>
<dbReference type="OrthoDB" id="275353at2759"/>
<dbReference type="PIRSF" id="PIRSF000724">
    <property type="entry name" value="Pgk"/>
    <property type="match status" value="1"/>
</dbReference>
<comment type="caution">
    <text evidence="18">The sequence shown here is derived from an EMBL/GenBank/DDBJ whole genome shotgun (WGS) entry which is preliminary data.</text>
</comment>
<feature type="binding site" evidence="14">
    <location>
        <position position="178"/>
    </location>
    <ligand>
        <name>(2R)-3-phosphoglycerate</name>
        <dbReference type="ChEBI" id="CHEBI:58272"/>
    </ligand>
</feature>
<evidence type="ECO:0000256" key="5">
    <source>
        <dbReference type="ARBA" id="ARBA00011245"/>
    </source>
</evidence>
<evidence type="ECO:0000256" key="16">
    <source>
        <dbReference type="RuleBase" id="RU000532"/>
    </source>
</evidence>
<keyword evidence="9" id="KW-0547">Nucleotide-binding</keyword>
<evidence type="ECO:0000313" key="18">
    <source>
        <dbReference type="EMBL" id="GAX11288.1"/>
    </source>
</evidence>
<dbReference type="InterPro" id="IPR001576">
    <property type="entry name" value="Phosphoglycerate_kinase"/>
</dbReference>
<dbReference type="InterPro" id="IPR015824">
    <property type="entry name" value="Phosphoglycerate_kinase_N"/>
</dbReference>
<name>A0A1Z5JBV2_FISSO</name>
<evidence type="ECO:0000256" key="4">
    <source>
        <dbReference type="ARBA" id="ARBA00008982"/>
    </source>
</evidence>
<sequence>MSQPGIPPMPAGATRKRNVYDVLETLGEPNKTLLIRVDFNVPMDSNGNITDDSRIRGALPTIQCVIEAGCNAVLCSHMGRPKLVQAGADDEATRHERHSLSLKPIAEYLGNLLNKEVVFAPDCLDAKDIVSQLSGGQICVLENLRFYKKEEKNDPEMAQVLASYADAYINDAFGTAHRAHASTHGVPACMTDKSKVGIGILVASELAFLDFRHTSDDKITAIIGGSKVSTKLPVIQGLLSNVDNLILGGGLAFTFLKAKGINIGTSLVEEGMIDTAKTLLEQAEAAGKKVFLPIDAVCAQGFPKAPMNPKGTKTFEMKVGAGIEEGWMGLDCGAATIDSFKSALAESSKICFNGPMGVFEIAPFDQGTRMLVDELEKVTRNGTITVVGGGDSVAALAAFDKTSSVTYVSTGGGATLELLAGDKLPGVEIIPDYEG</sequence>
<keyword evidence="7" id="KW-0963">Cytoplasm</keyword>
<comment type="similarity">
    <text evidence="4 16">Belongs to the phosphoglycerate kinase family.</text>
</comment>
<dbReference type="Pfam" id="PF00162">
    <property type="entry name" value="PGK"/>
    <property type="match status" value="1"/>
</dbReference>
<dbReference type="GO" id="GO:0006096">
    <property type="term" value="P:glycolytic process"/>
    <property type="evidence" value="ECO:0007669"/>
    <property type="project" value="UniProtKB-UniPathway"/>
</dbReference>
<keyword evidence="13" id="KW-0324">Glycolysis</keyword>
<evidence type="ECO:0000256" key="12">
    <source>
        <dbReference type="ARBA" id="ARBA00022842"/>
    </source>
</evidence>
<dbReference type="PRINTS" id="PR00477">
    <property type="entry name" value="PHGLYCKINASE"/>
</dbReference>
<feature type="binding site" evidence="15">
    <location>
        <position position="360"/>
    </location>
    <ligand>
        <name>ATP</name>
        <dbReference type="ChEBI" id="CHEBI:30616"/>
    </ligand>
</feature>
<keyword evidence="8 16" id="KW-0808">Transferase</keyword>
<feature type="binding site" evidence="15">
    <location>
        <position position="231"/>
    </location>
    <ligand>
        <name>ATP</name>
        <dbReference type="ChEBI" id="CHEBI:30616"/>
    </ligand>
</feature>
<gene>
    <name evidence="18" type="ORF">FisN_7Lh394</name>
</gene>
<dbReference type="GO" id="GO:0005829">
    <property type="term" value="C:cytosol"/>
    <property type="evidence" value="ECO:0007669"/>
    <property type="project" value="TreeGrafter"/>
</dbReference>
<accession>A0A1Z5JBV2</accession>
<feature type="binding site" evidence="14">
    <location>
        <position position="145"/>
    </location>
    <ligand>
        <name>(2R)-3-phosphoglycerate</name>
        <dbReference type="ChEBI" id="CHEBI:58272"/>
    </ligand>
</feature>
<dbReference type="InterPro" id="IPR036043">
    <property type="entry name" value="Phosphoglycerate_kinase_sf"/>
</dbReference>
<dbReference type="EC" id="2.7.2.3" evidence="6 16"/>
<protein>
    <recommendedName>
        <fullName evidence="6 16">Phosphoglycerate kinase</fullName>
        <ecNumber evidence="6 16">2.7.2.3</ecNumber>
    </recommendedName>
</protein>
<dbReference type="FunFam" id="3.40.50.1260:FF:000031">
    <property type="entry name" value="Phosphoglycerate kinase 1"/>
    <property type="match status" value="1"/>
</dbReference>
<dbReference type="PANTHER" id="PTHR11406">
    <property type="entry name" value="PHOSPHOGLYCERATE KINASE"/>
    <property type="match status" value="1"/>
</dbReference>
<organism evidence="18 19">
    <name type="scientific">Fistulifera solaris</name>
    <name type="common">Oleaginous diatom</name>
    <dbReference type="NCBI Taxonomy" id="1519565"/>
    <lineage>
        <taxon>Eukaryota</taxon>
        <taxon>Sar</taxon>
        <taxon>Stramenopiles</taxon>
        <taxon>Ochrophyta</taxon>
        <taxon>Bacillariophyta</taxon>
        <taxon>Bacillariophyceae</taxon>
        <taxon>Bacillariophycidae</taxon>
        <taxon>Naviculales</taxon>
        <taxon>Naviculaceae</taxon>
        <taxon>Fistulifera</taxon>
    </lineage>
</organism>
<dbReference type="GO" id="GO:0043531">
    <property type="term" value="F:ADP binding"/>
    <property type="evidence" value="ECO:0007669"/>
    <property type="project" value="TreeGrafter"/>
</dbReference>
<feature type="binding site" evidence="15">
    <location>
        <position position="329"/>
    </location>
    <ligand>
        <name>ATP</name>
        <dbReference type="ChEBI" id="CHEBI:30616"/>
    </ligand>
</feature>
<dbReference type="EMBL" id="BDSP01000039">
    <property type="protein sequence ID" value="GAX11288.1"/>
    <property type="molecule type" value="Genomic_DNA"/>
</dbReference>
<evidence type="ECO:0000256" key="10">
    <source>
        <dbReference type="ARBA" id="ARBA00022777"/>
    </source>
</evidence>
<dbReference type="Proteomes" id="UP000198406">
    <property type="component" value="Unassembled WGS sequence"/>
</dbReference>
<comment type="subunit">
    <text evidence="5 17">Monomer.</text>
</comment>
<feature type="binding site" evidence="14">
    <location>
        <begin position="38"/>
        <end position="40"/>
    </location>
    <ligand>
        <name>substrate</name>
    </ligand>
</feature>
<reference evidence="18 19" key="1">
    <citation type="journal article" date="2015" name="Plant Cell">
        <title>Oil accumulation by the oleaginous diatom Fistulifera solaris as revealed by the genome and transcriptome.</title>
        <authorList>
            <person name="Tanaka T."/>
            <person name="Maeda Y."/>
            <person name="Veluchamy A."/>
            <person name="Tanaka M."/>
            <person name="Abida H."/>
            <person name="Marechal E."/>
            <person name="Bowler C."/>
            <person name="Muto M."/>
            <person name="Sunaga Y."/>
            <person name="Tanaka M."/>
            <person name="Yoshino T."/>
            <person name="Taniguchi T."/>
            <person name="Fukuda Y."/>
            <person name="Nemoto M."/>
            <person name="Matsumoto M."/>
            <person name="Wong P.S."/>
            <person name="Aburatani S."/>
            <person name="Fujibuchi W."/>
        </authorList>
    </citation>
    <scope>NUCLEOTIDE SEQUENCE [LARGE SCALE GENOMIC DNA]</scope>
    <source>
        <strain evidence="18 19">JPCC DA0580</strain>
    </source>
</reference>
<dbReference type="SUPFAM" id="SSF53748">
    <property type="entry name" value="Phosphoglycerate kinase"/>
    <property type="match status" value="1"/>
</dbReference>
<dbReference type="UniPathway" id="UPA00109">
    <property type="reaction ID" value="UER00185"/>
</dbReference>
<dbReference type="HAMAP" id="MF_00145">
    <property type="entry name" value="Phosphoglyc_kinase"/>
    <property type="match status" value="1"/>
</dbReference>
<dbReference type="InParanoid" id="A0A1Z5JBV2"/>
<evidence type="ECO:0000256" key="15">
    <source>
        <dbReference type="PIRSR" id="PIRSR000724-2"/>
    </source>
</evidence>
<evidence type="ECO:0000256" key="7">
    <source>
        <dbReference type="ARBA" id="ARBA00022490"/>
    </source>
</evidence>
<feature type="binding site" evidence="14">
    <location>
        <position position="54"/>
    </location>
    <ligand>
        <name>(2R)-3-phosphoglycerate</name>
        <dbReference type="ChEBI" id="CHEBI:58272"/>
    </ligand>
</feature>
<evidence type="ECO:0000256" key="6">
    <source>
        <dbReference type="ARBA" id="ARBA00013061"/>
    </source>
</evidence>
<dbReference type="GO" id="GO:0004618">
    <property type="term" value="F:phosphoglycerate kinase activity"/>
    <property type="evidence" value="ECO:0007669"/>
    <property type="project" value="UniProtKB-EC"/>
</dbReference>
<dbReference type="Gene3D" id="3.40.50.1260">
    <property type="entry name" value="Phosphoglycerate kinase, N-terminal domain"/>
    <property type="match status" value="2"/>
</dbReference>
<evidence type="ECO:0000256" key="2">
    <source>
        <dbReference type="ARBA" id="ARBA00001946"/>
    </source>
</evidence>
<evidence type="ECO:0000256" key="9">
    <source>
        <dbReference type="ARBA" id="ARBA00022741"/>
    </source>
</evidence>
<evidence type="ECO:0000256" key="14">
    <source>
        <dbReference type="PIRSR" id="PIRSR000724-1"/>
    </source>
</evidence>
<evidence type="ECO:0000313" key="19">
    <source>
        <dbReference type="Proteomes" id="UP000198406"/>
    </source>
</evidence>
<feature type="binding site" evidence="14">
    <location>
        <begin position="77"/>
        <end position="80"/>
    </location>
    <ligand>
        <name>substrate</name>
    </ligand>
</feature>
<dbReference type="FunFam" id="3.40.50.1260:FF:000006">
    <property type="entry name" value="Phosphoglycerate kinase"/>
    <property type="match status" value="1"/>
</dbReference>
<evidence type="ECO:0000256" key="13">
    <source>
        <dbReference type="ARBA" id="ARBA00023152"/>
    </source>
</evidence>